<proteinExistence type="predicted"/>
<keyword evidence="3" id="KW-1185">Reference proteome</keyword>
<keyword evidence="1" id="KW-1133">Transmembrane helix</keyword>
<dbReference type="InterPro" id="IPR040350">
    <property type="entry name" value="TMEM272"/>
</dbReference>
<reference evidence="2" key="1">
    <citation type="journal article" date="2019" name="bioRxiv">
        <title>The Genome of the Zebra Mussel, Dreissena polymorpha: A Resource for Invasive Species Research.</title>
        <authorList>
            <person name="McCartney M.A."/>
            <person name="Auch B."/>
            <person name="Kono T."/>
            <person name="Mallez S."/>
            <person name="Zhang Y."/>
            <person name="Obille A."/>
            <person name="Becker A."/>
            <person name="Abrahante J.E."/>
            <person name="Garbe J."/>
            <person name="Badalamenti J.P."/>
            <person name="Herman A."/>
            <person name="Mangelson H."/>
            <person name="Liachko I."/>
            <person name="Sullivan S."/>
            <person name="Sone E.D."/>
            <person name="Koren S."/>
            <person name="Silverstein K.A.T."/>
            <person name="Beckman K.B."/>
            <person name="Gohl D.M."/>
        </authorList>
    </citation>
    <scope>NUCLEOTIDE SEQUENCE</scope>
    <source>
        <strain evidence="2">Duluth1</strain>
        <tissue evidence="2">Whole animal</tissue>
    </source>
</reference>
<dbReference type="EMBL" id="JAIWYP010000024">
    <property type="protein sequence ID" value="KAH3692275.1"/>
    <property type="molecule type" value="Genomic_DNA"/>
</dbReference>
<feature type="transmembrane region" description="Helical" evidence="1">
    <location>
        <begin position="110"/>
        <end position="130"/>
    </location>
</feature>
<comment type="caution">
    <text evidence="2">The sequence shown here is derived from an EMBL/GenBank/DDBJ whole genome shotgun (WGS) entry which is preliminary data.</text>
</comment>
<feature type="transmembrane region" description="Helical" evidence="1">
    <location>
        <begin position="191"/>
        <end position="224"/>
    </location>
</feature>
<dbReference type="OrthoDB" id="6157510at2759"/>
<feature type="transmembrane region" description="Helical" evidence="1">
    <location>
        <begin position="151"/>
        <end position="171"/>
    </location>
</feature>
<sequence length="230" mass="25362">MATNPKDVEAQMCDGPPPAYESTIMSSNIPPSYSNTPADAPPPSYDSLYGKVKAAKQQSEGNVDFCKKFMMIICGTIGCTIMLAFVLAIPITMIVMGAIHKNDCPAERMIPIYLIVGGSFGIIKNLSSLLQRCKNKDDEDRDEKNAKTNPFDATLNLFLFAWFIAGNVWIYRTHNEWSKDPTQANYCEPSLYWFAFWLTTAMYILMGSMCCCICCGGILAACCGTLSNTS</sequence>
<dbReference type="PANTHER" id="PTHR33444:SF2">
    <property type="entry name" value="MARVEL DOMAIN-CONTAINING PROTEIN"/>
    <property type="match status" value="1"/>
</dbReference>
<protein>
    <submittedName>
        <fullName evidence="2">Uncharacterized protein</fullName>
    </submittedName>
</protein>
<name>A0A9D3Y455_DREPO</name>
<evidence type="ECO:0000313" key="3">
    <source>
        <dbReference type="Proteomes" id="UP000828390"/>
    </source>
</evidence>
<keyword evidence="1" id="KW-0472">Membrane</keyword>
<gene>
    <name evidence="2" type="ORF">DPMN_191631</name>
</gene>
<keyword evidence="1" id="KW-0812">Transmembrane</keyword>
<evidence type="ECO:0000313" key="2">
    <source>
        <dbReference type="EMBL" id="KAH3692275.1"/>
    </source>
</evidence>
<feature type="transmembrane region" description="Helical" evidence="1">
    <location>
        <begin position="69"/>
        <end position="98"/>
    </location>
</feature>
<reference evidence="2" key="2">
    <citation type="submission" date="2020-11" db="EMBL/GenBank/DDBJ databases">
        <authorList>
            <person name="McCartney M.A."/>
            <person name="Auch B."/>
            <person name="Kono T."/>
            <person name="Mallez S."/>
            <person name="Becker A."/>
            <person name="Gohl D.M."/>
            <person name="Silverstein K.A.T."/>
            <person name="Koren S."/>
            <person name="Bechman K.B."/>
            <person name="Herman A."/>
            <person name="Abrahante J.E."/>
            <person name="Garbe J."/>
        </authorList>
    </citation>
    <scope>NUCLEOTIDE SEQUENCE</scope>
    <source>
        <strain evidence="2">Duluth1</strain>
        <tissue evidence="2">Whole animal</tissue>
    </source>
</reference>
<dbReference type="PANTHER" id="PTHR33444">
    <property type="entry name" value="SI:DKEY-19B23.12-RELATED"/>
    <property type="match status" value="1"/>
</dbReference>
<organism evidence="2 3">
    <name type="scientific">Dreissena polymorpha</name>
    <name type="common">Zebra mussel</name>
    <name type="synonym">Mytilus polymorpha</name>
    <dbReference type="NCBI Taxonomy" id="45954"/>
    <lineage>
        <taxon>Eukaryota</taxon>
        <taxon>Metazoa</taxon>
        <taxon>Spiralia</taxon>
        <taxon>Lophotrochozoa</taxon>
        <taxon>Mollusca</taxon>
        <taxon>Bivalvia</taxon>
        <taxon>Autobranchia</taxon>
        <taxon>Heteroconchia</taxon>
        <taxon>Euheterodonta</taxon>
        <taxon>Imparidentia</taxon>
        <taxon>Neoheterodontei</taxon>
        <taxon>Myida</taxon>
        <taxon>Dreissenoidea</taxon>
        <taxon>Dreissenidae</taxon>
        <taxon>Dreissena</taxon>
    </lineage>
</organism>
<accession>A0A9D3Y455</accession>
<dbReference type="AlphaFoldDB" id="A0A9D3Y455"/>
<evidence type="ECO:0000256" key="1">
    <source>
        <dbReference type="SAM" id="Phobius"/>
    </source>
</evidence>
<dbReference type="Proteomes" id="UP000828390">
    <property type="component" value="Unassembled WGS sequence"/>
</dbReference>